<evidence type="ECO:0008006" key="3">
    <source>
        <dbReference type="Google" id="ProtNLM"/>
    </source>
</evidence>
<reference evidence="1 2" key="1">
    <citation type="submission" date="2023-07" db="EMBL/GenBank/DDBJ databases">
        <title>Sequencing the genomes of 1000 actinobacteria strains.</title>
        <authorList>
            <person name="Klenk H.-P."/>
        </authorList>
    </citation>
    <scope>NUCLEOTIDE SEQUENCE [LARGE SCALE GENOMIC DNA]</scope>
    <source>
        <strain evidence="1 2">DSM 45805</strain>
    </source>
</reference>
<organism evidence="1 2">
    <name type="scientific">Amycolatopsis thermophila</name>
    <dbReference type="NCBI Taxonomy" id="206084"/>
    <lineage>
        <taxon>Bacteria</taxon>
        <taxon>Bacillati</taxon>
        <taxon>Actinomycetota</taxon>
        <taxon>Actinomycetes</taxon>
        <taxon>Pseudonocardiales</taxon>
        <taxon>Pseudonocardiaceae</taxon>
        <taxon>Amycolatopsis</taxon>
    </lineage>
</organism>
<gene>
    <name evidence="1" type="ORF">FB470_005895</name>
</gene>
<keyword evidence="2" id="KW-1185">Reference proteome</keyword>
<accession>A0ABU0F2T8</accession>
<dbReference type="RefSeq" id="WP_306996645.1">
    <property type="nucleotide sequence ID" value="NZ_JAUSUT010000001.1"/>
</dbReference>
<dbReference type="Proteomes" id="UP001229651">
    <property type="component" value="Unassembled WGS sequence"/>
</dbReference>
<evidence type="ECO:0000313" key="1">
    <source>
        <dbReference type="EMBL" id="MDQ0381901.1"/>
    </source>
</evidence>
<comment type="caution">
    <text evidence="1">The sequence shown here is derived from an EMBL/GenBank/DDBJ whole genome shotgun (WGS) entry which is preliminary data.</text>
</comment>
<proteinExistence type="predicted"/>
<name>A0ABU0F2T8_9PSEU</name>
<sequence>MSGGYEVDPEVLDTYAGGLGDRAGRVHAEAERVREVNGGDINAFGVAVGQVLGIPTRIALGVLAGQVASAAEVCTAEAENVRAAAEAYRGTDAVHADILKTEGRS</sequence>
<evidence type="ECO:0000313" key="2">
    <source>
        <dbReference type="Proteomes" id="UP001229651"/>
    </source>
</evidence>
<dbReference type="EMBL" id="JAUSUT010000001">
    <property type="protein sequence ID" value="MDQ0381901.1"/>
    <property type="molecule type" value="Genomic_DNA"/>
</dbReference>
<protein>
    <recommendedName>
        <fullName evidence="3">Excreted virulence factor EspC, type VII ESX diderm</fullName>
    </recommendedName>
</protein>